<sequence length="212" mass="22015">MDIRREMRKKQRSPEAAVQQAERAAEVVASLTGSSAHEAAVGCKAIIRLRSHAVAQEAAVAIIKVLKSHAADAEVAAHGCWALAHICKASAMTQQLAVDEGAFDAVNASLEHHPAAIMPACAALEAMCTGVGAASRRERAREAGVITSLMAELRSSRNAEKAPGSSSGGGGSTLFPSDVTMACCAALRSITRDSMQLQQAALDEGASVQWLV</sequence>
<proteinExistence type="predicted"/>
<protein>
    <submittedName>
        <fullName evidence="1">Uncharacterized protein</fullName>
    </submittedName>
</protein>
<dbReference type="InterPro" id="IPR016024">
    <property type="entry name" value="ARM-type_fold"/>
</dbReference>
<dbReference type="EMBL" id="HBEY01008556">
    <property type="protein sequence ID" value="CAD8600841.1"/>
    <property type="molecule type" value="Transcribed_RNA"/>
</dbReference>
<evidence type="ECO:0000313" key="1">
    <source>
        <dbReference type="EMBL" id="CAD8600841.1"/>
    </source>
</evidence>
<name>A0A7S0PYS6_9EUKA</name>
<gene>
    <name evidence="1" type="ORF">CPEL01642_LOCUS4171</name>
</gene>
<dbReference type="AlphaFoldDB" id="A0A7S0PYS6"/>
<accession>A0A7S0PYS6</accession>
<dbReference type="SUPFAM" id="SSF48371">
    <property type="entry name" value="ARM repeat"/>
    <property type="match status" value="1"/>
</dbReference>
<reference evidence="1" key="1">
    <citation type="submission" date="2021-01" db="EMBL/GenBank/DDBJ databases">
        <authorList>
            <person name="Corre E."/>
            <person name="Pelletier E."/>
            <person name="Niang G."/>
            <person name="Scheremetjew M."/>
            <person name="Finn R."/>
            <person name="Kale V."/>
            <person name="Holt S."/>
            <person name="Cochrane G."/>
            <person name="Meng A."/>
            <person name="Brown T."/>
            <person name="Cohen L."/>
        </authorList>
    </citation>
    <scope>NUCLEOTIDE SEQUENCE</scope>
    <source>
        <strain evidence="1">PLY182g</strain>
    </source>
</reference>
<dbReference type="Gene3D" id="1.25.10.10">
    <property type="entry name" value="Leucine-rich Repeat Variant"/>
    <property type="match status" value="1"/>
</dbReference>
<dbReference type="InterPro" id="IPR011989">
    <property type="entry name" value="ARM-like"/>
</dbReference>
<organism evidence="1">
    <name type="scientific">Coccolithus braarudii</name>
    <dbReference type="NCBI Taxonomy" id="221442"/>
    <lineage>
        <taxon>Eukaryota</taxon>
        <taxon>Haptista</taxon>
        <taxon>Haptophyta</taxon>
        <taxon>Prymnesiophyceae</taxon>
        <taxon>Coccolithales</taxon>
        <taxon>Coccolithaceae</taxon>
        <taxon>Coccolithus</taxon>
    </lineage>
</organism>